<protein>
    <submittedName>
        <fullName evidence="1">Uncharacterized protein</fullName>
    </submittedName>
</protein>
<dbReference type="Proteomes" id="UP000019132">
    <property type="component" value="Unassembled WGS sequence"/>
</dbReference>
<dbReference type="Gene3D" id="2.40.50.140">
    <property type="entry name" value="Nucleic acid-binding proteins"/>
    <property type="match status" value="1"/>
</dbReference>
<proteinExistence type="predicted"/>
<evidence type="ECO:0000313" key="1">
    <source>
        <dbReference type="EnsemblProtists" id="PYU1_T012997"/>
    </source>
</evidence>
<dbReference type="InterPro" id="IPR012340">
    <property type="entry name" value="NA-bd_OB-fold"/>
</dbReference>
<keyword evidence="2" id="KW-1185">Reference proteome</keyword>
<dbReference type="OMA" id="WLECNFV"/>
<dbReference type="AlphaFoldDB" id="K3X6Z8"/>
<sequence>MIDDVADMDKRVRARIRRSYPPMTGVVRVKSKVTHFGDPTVANPFPFVFHIVLVDKNSAVEVAFFGSMCAQYFDVIQEGDLIQLRGYSVSVDVAGDASNPSDLFFFEHESPGEVFHVPTKHWMLLETTGLLKKPVFLGSSDKAEMASRGGVNSQSSSTDDPLWLECNFATTLNMQHWSDEIMEERESFYFDFVGVLSFVGRVEIPLFRYPSGSRWLKAVDSTSSTELIILLEDCMQAKLFRSLQAGDTIMFTKLQLDAALPSTEGSTKQQPSNGALYARSSTFTVLRANEEVRAFNGIEECRLNSLFADSLVSKVQVKRKPSTGESWLEDESMTQYQTRLAMPADPKTFASVHDLRVVPVSNVSMYTKDLVTKTFTTVRIGVVGHLVSLAIDTNEDDDENGPSRIEIEIGDDNQTMKNNNKPSLKATLSASPIFDVLKKPNETMLKHITPAASKRILETLAPSLVDEILAMTPIKKATLSVPVAHIEQQLVKPNRVFLFSTRLYRTAQGSLQIDVEAIVPYTP</sequence>
<dbReference type="eggNOG" id="ENOG502RVXD">
    <property type="taxonomic scope" value="Eukaryota"/>
</dbReference>
<reference evidence="2" key="2">
    <citation type="submission" date="2010-04" db="EMBL/GenBank/DDBJ databases">
        <authorList>
            <person name="Buell R."/>
            <person name="Hamilton J."/>
            <person name="Hostetler J."/>
        </authorList>
    </citation>
    <scope>NUCLEOTIDE SEQUENCE [LARGE SCALE GENOMIC DNA]</scope>
    <source>
        <strain evidence="2">DAOM:BR144</strain>
    </source>
</reference>
<dbReference type="InParanoid" id="K3X6Z8"/>
<dbReference type="HOGENOM" id="CLU_018229_0_0_1"/>
<accession>K3X6Z8</accession>
<reference evidence="2" key="1">
    <citation type="journal article" date="2010" name="Genome Biol.">
        <title>Genome sequence of the necrotrophic plant pathogen Pythium ultimum reveals original pathogenicity mechanisms and effector repertoire.</title>
        <authorList>
            <person name="Levesque C.A."/>
            <person name="Brouwer H."/>
            <person name="Cano L."/>
            <person name="Hamilton J.P."/>
            <person name="Holt C."/>
            <person name="Huitema E."/>
            <person name="Raffaele S."/>
            <person name="Robideau G.P."/>
            <person name="Thines M."/>
            <person name="Win J."/>
            <person name="Zerillo M.M."/>
            <person name="Beakes G.W."/>
            <person name="Boore J.L."/>
            <person name="Busam D."/>
            <person name="Dumas B."/>
            <person name="Ferriera S."/>
            <person name="Fuerstenberg S.I."/>
            <person name="Gachon C.M."/>
            <person name="Gaulin E."/>
            <person name="Govers F."/>
            <person name="Grenville-Briggs L."/>
            <person name="Horner N."/>
            <person name="Hostetler J."/>
            <person name="Jiang R.H."/>
            <person name="Johnson J."/>
            <person name="Krajaejun T."/>
            <person name="Lin H."/>
            <person name="Meijer H.J."/>
            <person name="Moore B."/>
            <person name="Morris P."/>
            <person name="Phuntmart V."/>
            <person name="Puiu D."/>
            <person name="Shetty J."/>
            <person name="Stajich J.E."/>
            <person name="Tripathy S."/>
            <person name="Wawra S."/>
            <person name="van West P."/>
            <person name="Whitty B.R."/>
            <person name="Coutinho P.M."/>
            <person name="Henrissat B."/>
            <person name="Martin F."/>
            <person name="Thomas P.D."/>
            <person name="Tyler B.M."/>
            <person name="De Vries R.P."/>
            <person name="Kamoun S."/>
            <person name="Yandell M."/>
            <person name="Tisserat N."/>
            <person name="Buell C.R."/>
        </authorList>
    </citation>
    <scope>NUCLEOTIDE SEQUENCE</scope>
    <source>
        <strain evidence="2">DAOM:BR144</strain>
    </source>
</reference>
<name>K3X6Z8_GLOUD</name>
<organism evidence="1 2">
    <name type="scientific">Globisporangium ultimum (strain ATCC 200006 / CBS 805.95 / DAOM BR144)</name>
    <name type="common">Pythium ultimum</name>
    <dbReference type="NCBI Taxonomy" id="431595"/>
    <lineage>
        <taxon>Eukaryota</taxon>
        <taxon>Sar</taxon>
        <taxon>Stramenopiles</taxon>
        <taxon>Oomycota</taxon>
        <taxon>Peronosporomycetes</taxon>
        <taxon>Pythiales</taxon>
        <taxon>Pythiaceae</taxon>
        <taxon>Globisporangium</taxon>
    </lineage>
</organism>
<evidence type="ECO:0000313" key="2">
    <source>
        <dbReference type="Proteomes" id="UP000019132"/>
    </source>
</evidence>
<reference evidence="1" key="3">
    <citation type="submission" date="2015-02" db="UniProtKB">
        <authorList>
            <consortium name="EnsemblProtists"/>
        </authorList>
    </citation>
    <scope>IDENTIFICATION</scope>
    <source>
        <strain evidence="1">DAOM BR144</strain>
    </source>
</reference>
<dbReference type="VEuPathDB" id="FungiDB:PYU1_G012970"/>
<dbReference type="SUPFAM" id="SSF50249">
    <property type="entry name" value="Nucleic acid-binding proteins"/>
    <property type="match status" value="1"/>
</dbReference>
<dbReference type="EMBL" id="GL376570">
    <property type="status" value="NOT_ANNOTATED_CDS"/>
    <property type="molecule type" value="Genomic_DNA"/>
</dbReference>
<dbReference type="EnsemblProtists" id="PYU1_T012997">
    <property type="protein sequence ID" value="PYU1_T012997"/>
    <property type="gene ID" value="PYU1_G012970"/>
</dbReference>